<evidence type="ECO:0008006" key="4">
    <source>
        <dbReference type="Google" id="ProtNLM"/>
    </source>
</evidence>
<evidence type="ECO:0000313" key="3">
    <source>
        <dbReference type="Proteomes" id="UP000286678"/>
    </source>
</evidence>
<keyword evidence="3" id="KW-1185">Reference proteome</keyword>
<dbReference type="Pfam" id="PF19795">
    <property type="entry name" value="DUF6279"/>
    <property type="match status" value="1"/>
</dbReference>
<dbReference type="EMBL" id="PIPT01000001">
    <property type="protein sequence ID" value="RUO50815.1"/>
    <property type="molecule type" value="Genomic_DNA"/>
</dbReference>
<sequence>MTTQQRFIIIVLTLSALLTGCSTQFGYRFADTYLEWQLGKYVDISGQLETDVDASIDELHMWHARSELPRYRDLLDQLLDDLDHGAIDAQRLFDYTDNLYGLWQDIRLQVTPYAKEYLPRLSLQQRTQLIANLRERLDEEREEARAMSAEERFERSFDRAIERANDWLGRVHQEQRRMIRRWLQERDDSDALWLEYQEVWLARFAEVLAEPEAADFATQIDALFTNPEQFRSAELQAQSQANRELAVAVMLVIYQSLSPQQEQHLKNTLREYRATLTDLIDAYAVPAD</sequence>
<dbReference type="PIRSF" id="PIRSF028200">
    <property type="entry name" value="UCP028200"/>
    <property type="match status" value="1"/>
</dbReference>
<gene>
    <name evidence="2" type="ORF">CWE21_01590</name>
</gene>
<evidence type="ECO:0000256" key="1">
    <source>
        <dbReference type="SAM" id="Coils"/>
    </source>
</evidence>
<accession>A0A432XQ07</accession>
<comment type="caution">
    <text evidence="2">The sequence shown here is derived from an EMBL/GenBank/DDBJ whole genome shotgun (WGS) entry which is preliminary data.</text>
</comment>
<dbReference type="RefSeq" id="WP_126832495.1">
    <property type="nucleotide sequence ID" value="NZ_PIPT01000001.1"/>
</dbReference>
<proteinExistence type="predicted"/>
<dbReference type="AlphaFoldDB" id="A0A432XQ07"/>
<keyword evidence="1" id="KW-0175">Coiled coil</keyword>
<dbReference type="PROSITE" id="PS51257">
    <property type="entry name" value="PROKAR_LIPOPROTEIN"/>
    <property type="match status" value="1"/>
</dbReference>
<name>A0A432XQ07_9GAMM</name>
<evidence type="ECO:0000313" key="2">
    <source>
        <dbReference type="EMBL" id="RUO50815.1"/>
    </source>
</evidence>
<dbReference type="InterPro" id="IPR016875">
    <property type="entry name" value="UCP028200"/>
</dbReference>
<reference evidence="3" key="1">
    <citation type="journal article" date="2018" name="Front. Microbiol.">
        <title>Genome-Based Analysis Reveals the Taxonomy and Diversity of the Family Idiomarinaceae.</title>
        <authorList>
            <person name="Liu Y."/>
            <person name="Lai Q."/>
            <person name="Shao Z."/>
        </authorList>
    </citation>
    <scope>NUCLEOTIDE SEQUENCE [LARGE SCALE GENOMIC DNA]</scope>
    <source>
        <strain evidence="3">SW15</strain>
    </source>
</reference>
<feature type="coiled-coil region" evidence="1">
    <location>
        <begin position="123"/>
        <end position="150"/>
    </location>
</feature>
<dbReference type="Proteomes" id="UP000286678">
    <property type="component" value="Unassembled WGS sequence"/>
</dbReference>
<protein>
    <recommendedName>
        <fullName evidence="4">Lipoprotein</fullName>
    </recommendedName>
</protein>
<dbReference type="OrthoDB" id="5767052at2"/>
<organism evidence="2 3">
    <name type="scientific">Pseudidiomarina aquimaris</name>
    <dbReference type="NCBI Taxonomy" id="641841"/>
    <lineage>
        <taxon>Bacteria</taxon>
        <taxon>Pseudomonadati</taxon>
        <taxon>Pseudomonadota</taxon>
        <taxon>Gammaproteobacteria</taxon>
        <taxon>Alteromonadales</taxon>
        <taxon>Idiomarinaceae</taxon>
        <taxon>Pseudidiomarina</taxon>
    </lineage>
</organism>